<evidence type="ECO:0000259" key="2">
    <source>
        <dbReference type="Pfam" id="PF17765"/>
    </source>
</evidence>
<proteinExistence type="predicted"/>
<protein>
    <recommendedName>
        <fullName evidence="2">MmyB-like transcription regulator ligand binding domain-containing protein</fullName>
    </recommendedName>
</protein>
<keyword evidence="4" id="KW-1185">Reference proteome</keyword>
<dbReference type="Gene3D" id="3.30.450.180">
    <property type="match status" value="1"/>
</dbReference>
<name>A0A931G7I2_9MICC</name>
<feature type="compositionally biased region" description="Polar residues" evidence="1">
    <location>
        <begin position="7"/>
        <end position="18"/>
    </location>
</feature>
<feature type="domain" description="MmyB-like transcription regulator ligand binding" evidence="2">
    <location>
        <begin position="34"/>
        <end position="97"/>
    </location>
</feature>
<feature type="region of interest" description="Disordered" evidence="1">
    <location>
        <begin position="1"/>
        <end position="23"/>
    </location>
</feature>
<dbReference type="AlphaFoldDB" id="A0A931G7I2"/>
<evidence type="ECO:0000313" key="4">
    <source>
        <dbReference type="Proteomes" id="UP000655366"/>
    </source>
</evidence>
<dbReference type="Proteomes" id="UP000655366">
    <property type="component" value="Unassembled WGS sequence"/>
</dbReference>
<dbReference type="Pfam" id="PF17765">
    <property type="entry name" value="MLTR_LBD"/>
    <property type="match status" value="1"/>
</dbReference>
<evidence type="ECO:0000313" key="3">
    <source>
        <dbReference type="EMBL" id="MBG0741775.1"/>
    </source>
</evidence>
<accession>A0A931G7I2</accession>
<gene>
    <name evidence="3" type="ORF">IV500_20685</name>
</gene>
<sequence>MGRKSQLPPSQHSAQHGTRSFKTRRWNGSSVNWSVASEDFPRLWAGSGLFKHGHGAKRIFHPAVGTMTLNYGTMDIPESGRQFISAYTADAGSASMRSCGSYSAGTRKMRERLRRPMMPHRTR</sequence>
<reference evidence="3 4" key="1">
    <citation type="submission" date="2020-11" db="EMBL/GenBank/DDBJ databases">
        <title>Arthrobacter antarcticus sp. nov., isolated from Antarctic Soil.</title>
        <authorList>
            <person name="Li J."/>
        </authorList>
    </citation>
    <scope>NUCLEOTIDE SEQUENCE [LARGE SCALE GENOMIC DNA]</scope>
    <source>
        <strain evidence="3 4">Z1-20</strain>
    </source>
</reference>
<organism evidence="3 4">
    <name type="scientific">Arthrobacter terrae</name>
    <dbReference type="NCBI Taxonomy" id="2935737"/>
    <lineage>
        <taxon>Bacteria</taxon>
        <taxon>Bacillati</taxon>
        <taxon>Actinomycetota</taxon>
        <taxon>Actinomycetes</taxon>
        <taxon>Micrococcales</taxon>
        <taxon>Micrococcaceae</taxon>
        <taxon>Arthrobacter</taxon>
    </lineage>
</organism>
<comment type="caution">
    <text evidence="3">The sequence shown here is derived from an EMBL/GenBank/DDBJ whole genome shotgun (WGS) entry which is preliminary data.</text>
</comment>
<dbReference type="InterPro" id="IPR041413">
    <property type="entry name" value="MLTR_LBD"/>
</dbReference>
<evidence type="ECO:0000256" key="1">
    <source>
        <dbReference type="SAM" id="MobiDB-lite"/>
    </source>
</evidence>
<dbReference type="EMBL" id="JADNYM010000040">
    <property type="protein sequence ID" value="MBG0741775.1"/>
    <property type="molecule type" value="Genomic_DNA"/>
</dbReference>